<protein>
    <submittedName>
        <fullName evidence="1">Uncharacterized protein</fullName>
    </submittedName>
</protein>
<evidence type="ECO:0000313" key="2">
    <source>
        <dbReference type="Proteomes" id="UP000233343"/>
    </source>
</evidence>
<organism evidence="1 2">
    <name type="scientific">Cytobacillus horneckiae</name>
    <dbReference type="NCBI Taxonomy" id="549687"/>
    <lineage>
        <taxon>Bacteria</taxon>
        <taxon>Bacillati</taxon>
        <taxon>Bacillota</taxon>
        <taxon>Bacilli</taxon>
        <taxon>Bacillales</taxon>
        <taxon>Bacillaceae</taxon>
        <taxon>Cytobacillus</taxon>
    </lineage>
</organism>
<dbReference type="AlphaFoldDB" id="A0A2N0ZBC4"/>
<sequence>MDCGRNEMLDSFLADEIFDQVIYEGIIDFIISSNIRNGEYEGNRFIIKKMDLYNFIIFDEYEIDGKKSIGISFSIPKKRLTKVINGYAEKQGYKLRHHE</sequence>
<dbReference type="Proteomes" id="UP000233343">
    <property type="component" value="Unassembled WGS sequence"/>
</dbReference>
<reference evidence="1 2" key="1">
    <citation type="journal article" date="2010" name="Int. J. Syst. Evol. Microbiol.">
        <title>Bacillus horneckiae sp. nov., isolated from a spacecraft-assembly clean room.</title>
        <authorList>
            <person name="Vaishampayan P."/>
            <person name="Probst A."/>
            <person name="Krishnamurthi S."/>
            <person name="Ghosh S."/>
            <person name="Osman S."/>
            <person name="McDowall A."/>
            <person name="Ruckmani A."/>
            <person name="Mayilraj S."/>
            <person name="Venkateswaran K."/>
        </authorList>
    </citation>
    <scope>NUCLEOTIDE SEQUENCE [LARGE SCALE GENOMIC DNA]</scope>
    <source>
        <strain evidence="2">1PO1SC</strain>
    </source>
</reference>
<comment type="caution">
    <text evidence="1">The sequence shown here is derived from an EMBL/GenBank/DDBJ whole genome shotgun (WGS) entry which is preliminary data.</text>
</comment>
<gene>
    <name evidence="1" type="ORF">CWS20_22255</name>
</gene>
<accession>A0A2N0ZBC4</accession>
<dbReference type="EMBL" id="PISD01000058">
    <property type="protein sequence ID" value="PKG26816.1"/>
    <property type="molecule type" value="Genomic_DNA"/>
</dbReference>
<proteinExistence type="predicted"/>
<name>A0A2N0ZBC4_9BACI</name>
<keyword evidence="2" id="KW-1185">Reference proteome</keyword>
<evidence type="ECO:0000313" key="1">
    <source>
        <dbReference type="EMBL" id="PKG26816.1"/>
    </source>
</evidence>